<gene>
    <name evidence="2" type="ORF">F946_01783</name>
</gene>
<comment type="caution">
    <text evidence="2">The sequence shown here is derived from an EMBL/GenBank/DDBJ whole genome shotgun (WGS) entry which is preliminary data.</text>
</comment>
<organism evidence="2 3">
    <name type="scientific">Acinetobacter johnsonii ANC 3681</name>
    <dbReference type="NCBI Taxonomy" id="1217662"/>
    <lineage>
        <taxon>Bacteria</taxon>
        <taxon>Pseudomonadati</taxon>
        <taxon>Pseudomonadota</taxon>
        <taxon>Gammaproteobacteria</taxon>
        <taxon>Moraxellales</taxon>
        <taxon>Moraxellaceae</taxon>
        <taxon>Acinetobacter</taxon>
    </lineage>
</organism>
<accession>N9CVI8</accession>
<evidence type="ECO:0000313" key="2">
    <source>
        <dbReference type="EMBL" id="ENV72308.1"/>
    </source>
</evidence>
<reference evidence="2 3" key="1">
    <citation type="submission" date="2013-02" db="EMBL/GenBank/DDBJ databases">
        <title>The Genome Sequence of Acinetobacter johnsonii ANC 3681.</title>
        <authorList>
            <consortium name="The Broad Institute Genome Sequencing Platform"/>
            <consortium name="The Broad Institute Genome Sequencing Center for Infectious Disease"/>
            <person name="Cerqueira G."/>
            <person name="Feldgarden M."/>
            <person name="Courvalin P."/>
            <person name="Perichon B."/>
            <person name="Grillot-Courvalin C."/>
            <person name="Clermont D."/>
            <person name="Rocha E."/>
            <person name="Yoon E.-J."/>
            <person name="Nemec A."/>
            <person name="Walker B."/>
            <person name="Young S.K."/>
            <person name="Zeng Q."/>
            <person name="Gargeya S."/>
            <person name="Fitzgerald M."/>
            <person name="Haas B."/>
            <person name="Abouelleil A."/>
            <person name="Alvarado L."/>
            <person name="Arachchi H.M."/>
            <person name="Berlin A.M."/>
            <person name="Chapman S.B."/>
            <person name="Dewar J."/>
            <person name="Goldberg J."/>
            <person name="Griggs A."/>
            <person name="Gujja S."/>
            <person name="Hansen M."/>
            <person name="Howarth C."/>
            <person name="Imamovic A."/>
            <person name="Larimer J."/>
            <person name="McCowan C."/>
            <person name="Murphy C."/>
            <person name="Neiman D."/>
            <person name="Pearson M."/>
            <person name="Priest M."/>
            <person name="Roberts A."/>
            <person name="Saif S."/>
            <person name="Shea T."/>
            <person name="Sisk P."/>
            <person name="Sykes S."/>
            <person name="Wortman J."/>
            <person name="Nusbaum C."/>
            <person name="Birren B."/>
        </authorList>
    </citation>
    <scope>NUCLEOTIDE SEQUENCE [LARGE SCALE GENOMIC DNA]</scope>
    <source>
        <strain evidence="2 3">ANC 3681</strain>
    </source>
</reference>
<keyword evidence="1" id="KW-0732">Signal</keyword>
<proteinExistence type="predicted"/>
<name>N9CVI8_ACIJO</name>
<dbReference type="PATRIC" id="fig|1217662.4.peg.1722"/>
<feature type="chain" id="PRO_5004141318" description="Neuromedin U" evidence="1">
    <location>
        <begin position="31"/>
        <end position="251"/>
    </location>
</feature>
<dbReference type="RefSeq" id="WP_004981320.1">
    <property type="nucleotide sequence ID" value="NZ_KB849705.1"/>
</dbReference>
<evidence type="ECO:0000256" key="1">
    <source>
        <dbReference type="SAM" id="SignalP"/>
    </source>
</evidence>
<sequence>MNNFNLKHRPIKSLLSLSVLGLLGISQAYADDGADLAQQLSNPVANLVSVPFQLNYDENIGAAENIERYQLNIQPVIPIELNENWNLISRTVLPVNYQIYNEDGRDDDWGVGDIVQNLFFSPSKTSDSGITWGVGPAFLFPTASEKALGADQYGAGPTFVVLKQSHGWTFGALANHIWGVEHEDDAEAISSTFVQPFISYTYPNSTTVALNTETTYDWNAEEATVPVNLTVTKVIRLNGQAISGWWCSILG</sequence>
<evidence type="ECO:0000313" key="3">
    <source>
        <dbReference type="Proteomes" id="UP000018444"/>
    </source>
</evidence>
<dbReference type="GeneID" id="56338966"/>
<dbReference type="AlphaFoldDB" id="N9CVI8"/>
<dbReference type="HOGENOM" id="CLU_072059_2_0_6"/>
<dbReference type="EMBL" id="APPZ01000007">
    <property type="protein sequence ID" value="ENV72308.1"/>
    <property type="molecule type" value="Genomic_DNA"/>
</dbReference>
<feature type="signal peptide" evidence="1">
    <location>
        <begin position="1"/>
        <end position="30"/>
    </location>
</feature>
<evidence type="ECO:0008006" key="4">
    <source>
        <dbReference type="Google" id="ProtNLM"/>
    </source>
</evidence>
<dbReference type="Proteomes" id="UP000018444">
    <property type="component" value="Unassembled WGS sequence"/>
</dbReference>
<protein>
    <recommendedName>
        <fullName evidence="4">Neuromedin U</fullName>
    </recommendedName>
</protein>